<reference evidence="1 2" key="1">
    <citation type="journal article" date="2008" name="Nature">
        <title>The genome of Laccaria bicolor provides insights into mycorrhizal symbiosis.</title>
        <authorList>
            <person name="Martin F."/>
            <person name="Aerts A."/>
            <person name="Ahren D."/>
            <person name="Brun A."/>
            <person name="Danchin E.G.J."/>
            <person name="Duchaussoy F."/>
            <person name="Gibon J."/>
            <person name="Kohler A."/>
            <person name="Lindquist E."/>
            <person name="Pereda V."/>
            <person name="Salamov A."/>
            <person name="Shapiro H.J."/>
            <person name="Wuyts J."/>
            <person name="Blaudez D."/>
            <person name="Buee M."/>
            <person name="Brokstein P."/>
            <person name="Canbaeck B."/>
            <person name="Cohen D."/>
            <person name="Courty P.E."/>
            <person name="Coutinho P.M."/>
            <person name="Delaruelle C."/>
            <person name="Detter J.C."/>
            <person name="Deveau A."/>
            <person name="DiFazio S."/>
            <person name="Duplessis S."/>
            <person name="Fraissinet-Tachet L."/>
            <person name="Lucic E."/>
            <person name="Frey-Klett P."/>
            <person name="Fourrey C."/>
            <person name="Feussner I."/>
            <person name="Gay G."/>
            <person name="Grimwood J."/>
            <person name="Hoegger P.J."/>
            <person name="Jain P."/>
            <person name="Kilaru S."/>
            <person name="Labbe J."/>
            <person name="Lin Y.C."/>
            <person name="Legue V."/>
            <person name="Le Tacon F."/>
            <person name="Marmeisse R."/>
            <person name="Melayah D."/>
            <person name="Montanini B."/>
            <person name="Muratet M."/>
            <person name="Nehls U."/>
            <person name="Niculita-Hirzel H."/>
            <person name="Oudot-Le Secq M.P."/>
            <person name="Peter M."/>
            <person name="Quesneville H."/>
            <person name="Rajashekar B."/>
            <person name="Reich M."/>
            <person name="Rouhier N."/>
            <person name="Schmutz J."/>
            <person name="Yin T."/>
            <person name="Chalot M."/>
            <person name="Henrissat B."/>
            <person name="Kuees U."/>
            <person name="Lucas S."/>
            <person name="Van de Peer Y."/>
            <person name="Podila G.K."/>
            <person name="Polle A."/>
            <person name="Pukkila P.J."/>
            <person name="Richardson P.M."/>
            <person name="Rouze P."/>
            <person name="Sanders I.R."/>
            <person name="Stajich J.E."/>
            <person name="Tunlid A."/>
            <person name="Tuskan G."/>
            <person name="Grigoriev I.V."/>
        </authorList>
    </citation>
    <scope>NUCLEOTIDE SEQUENCE [LARGE SCALE GENOMIC DNA]</scope>
    <source>
        <strain evidence="2">S238N-H82 / ATCC MYA-4686</strain>
    </source>
</reference>
<sequence>MATAASFFISPCASCGGITRFPLALFFVVPLASLDPSQITLFKGYRPADFRARPGWVEDLLPYILASNLRFLSIQYDGAKYTNPQRVLGIITNLLESASSVRVMKLKIRGDLKLHPELFIHSKDHLHLQHLILDCISLSAPSLLSCVGQFPSLTRLKIRVQKGFPVLFKNTITLSRLSRLELAACETEIAVAFLGCIKNLANVTDVIISIEEILPFEHELRQVSYEIQRLCSPRFLQYLNISFNDFGSPREAPPPLMPENPGFSLQTFLPLIANFSLRVLNLSLQLPLLLSSRNLTVEMASAWTNLVSIRIDPGHLIPQDGDAAIPFQKLIAFFQVCKRLRQLYIPFQYAASDRLPCIPATFLYDLGLGYISPRSEEMLILARWLRVVAPALPEVSLVDGRGDIVVYSIYELIDESDVFGSVG</sequence>
<dbReference type="KEGG" id="lbc:LACBIDRAFT_334459"/>
<keyword evidence="2" id="KW-1185">Reference proteome</keyword>
<evidence type="ECO:0000313" key="2">
    <source>
        <dbReference type="Proteomes" id="UP000001194"/>
    </source>
</evidence>
<evidence type="ECO:0000313" key="1">
    <source>
        <dbReference type="EMBL" id="EDR00051.1"/>
    </source>
</evidence>
<dbReference type="InterPro" id="IPR032675">
    <property type="entry name" value="LRR_dom_sf"/>
</dbReference>
<dbReference type="AlphaFoldDB" id="B0DZ98"/>
<name>B0DZ98_LACBS</name>
<dbReference type="HOGENOM" id="CLU_649025_0_0_1"/>
<dbReference type="InParanoid" id="B0DZ98"/>
<dbReference type="Proteomes" id="UP000001194">
    <property type="component" value="Unassembled WGS sequence"/>
</dbReference>
<dbReference type="EMBL" id="DS547154">
    <property type="protein sequence ID" value="EDR00051.1"/>
    <property type="molecule type" value="Genomic_DNA"/>
</dbReference>
<dbReference type="Gene3D" id="3.80.10.10">
    <property type="entry name" value="Ribonuclease Inhibitor"/>
    <property type="match status" value="1"/>
</dbReference>
<protein>
    <submittedName>
        <fullName evidence="1">Predicted protein</fullName>
    </submittedName>
</protein>
<dbReference type="RefSeq" id="XP_001889257.1">
    <property type="nucleotide sequence ID" value="XM_001889222.1"/>
</dbReference>
<dbReference type="GeneID" id="6084922"/>
<accession>B0DZ98</accession>
<proteinExistence type="predicted"/>
<dbReference type="SUPFAM" id="SSF52047">
    <property type="entry name" value="RNI-like"/>
    <property type="match status" value="1"/>
</dbReference>
<dbReference type="OrthoDB" id="10522162at2759"/>
<gene>
    <name evidence="1" type="ORF">LACBIDRAFT_334459</name>
</gene>
<organism evidence="2">
    <name type="scientific">Laccaria bicolor (strain S238N-H82 / ATCC MYA-4686)</name>
    <name type="common">Bicoloured deceiver</name>
    <name type="synonym">Laccaria laccata var. bicolor</name>
    <dbReference type="NCBI Taxonomy" id="486041"/>
    <lineage>
        <taxon>Eukaryota</taxon>
        <taxon>Fungi</taxon>
        <taxon>Dikarya</taxon>
        <taxon>Basidiomycota</taxon>
        <taxon>Agaricomycotina</taxon>
        <taxon>Agaricomycetes</taxon>
        <taxon>Agaricomycetidae</taxon>
        <taxon>Agaricales</taxon>
        <taxon>Agaricineae</taxon>
        <taxon>Hydnangiaceae</taxon>
        <taxon>Laccaria</taxon>
    </lineage>
</organism>